<gene>
    <name evidence="1" type="ORF">K444DRAFT_223220</name>
</gene>
<dbReference type="GeneID" id="36579247"/>
<evidence type="ECO:0000313" key="2">
    <source>
        <dbReference type="Proteomes" id="UP000235371"/>
    </source>
</evidence>
<dbReference type="RefSeq" id="XP_024727919.1">
    <property type="nucleotide sequence ID" value="XM_024871165.1"/>
</dbReference>
<dbReference type="InParanoid" id="A0A2J6SJS1"/>
<organism evidence="1 2">
    <name type="scientific">Hyaloscypha bicolor E</name>
    <dbReference type="NCBI Taxonomy" id="1095630"/>
    <lineage>
        <taxon>Eukaryota</taxon>
        <taxon>Fungi</taxon>
        <taxon>Dikarya</taxon>
        <taxon>Ascomycota</taxon>
        <taxon>Pezizomycotina</taxon>
        <taxon>Leotiomycetes</taxon>
        <taxon>Helotiales</taxon>
        <taxon>Hyaloscyphaceae</taxon>
        <taxon>Hyaloscypha</taxon>
        <taxon>Hyaloscypha bicolor</taxon>
    </lineage>
</organism>
<reference evidence="1 2" key="1">
    <citation type="submission" date="2016-04" db="EMBL/GenBank/DDBJ databases">
        <title>A degradative enzymes factory behind the ericoid mycorrhizal symbiosis.</title>
        <authorList>
            <consortium name="DOE Joint Genome Institute"/>
            <person name="Martino E."/>
            <person name="Morin E."/>
            <person name="Grelet G."/>
            <person name="Kuo A."/>
            <person name="Kohler A."/>
            <person name="Daghino S."/>
            <person name="Barry K."/>
            <person name="Choi C."/>
            <person name="Cichocki N."/>
            <person name="Clum A."/>
            <person name="Copeland A."/>
            <person name="Hainaut M."/>
            <person name="Haridas S."/>
            <person name="Labutti K."/>
            <person name="Lindquist E."/>
            <person name="Lipzen A."/>
            <person name="Khouja H.-R."/>
            <person name="Murat C."/>
            <person name="Ohm R."/>
            <person name="Olson A."/>
            <person name="Spatafora J."/>
            <person name="Veneault-Fourrey C."/>
            <person name="Henrissat B."/>
            <person name="Grigoriev I."/>
            <person name="Martin F."/>
            <person name="Perotto S."/>
        </authorList>
    </citation>
    <scope>NUCLEOTIDE SEQUENCE [LARGE SCALE GENOMIC DNA]</scope>
    <source>
        <strain evidence="1 2">E</strain>
    </source>
</reference>
<keyword evidence="2" id="KW-1185">Reference proteome</keyword>
<protein>
    <submittedName>
        <fullName evidence="1">Uncharacterized protein</fullName>
    </submittedName>
</protein>
<dbReference type="AlphaFoldDB" id="A0A2J6SJS1"/>
<sequence length="158" mass="18302">MRSLSSSHIKEWLHTSPSLVSQIQETCHLILTDERFTSDPPRYLRLRGRSHPLWHTSIGKPPPLLSLQNPGICCSVTRAITTFFITTCKFNEKQKLVLELWWSAIPESGRPCNTPWRIDGKRLEGVRKGTDAERMAWWEEWMIIDDLRQSSASLLMKT</sequence>
<name>A0A2J6SJS1_9HELO</name>
<accession>A0A2J6SJS1</accession>
<evidence type="ECO:0000313" key="1">
    <source>
        <dbReference type="EMBL" id="PMD51015.1"/>
    </source>
</evidence>
<dbReference type="EMBL" id="KZ613912">
    <property type="protein sequence ID" value="PMD51015.1"/>
    <property type="molecule type" value="Genomic_DNA"/>
</dbReference>
<dbReference type="Proteomes" id="UP000235371">
    <property type="component" value="Unassembled WGS sequence"/>
</dbReference>
<proteinExistence type="predicted"/>